<organism evidence="3 4">
    <name type="scientific">Streptomyces hoynatensis</name>
    <dbReference type="NCBI Taxonomy" id="1141874"/>
    <lineage>
        <taxon>Bacteria</taxon>
        <taxon>Bacillati</taxon>
        <taxon>Actinomycetota</taxon>
        <taxon>Actinomycetes</taxon>
        <taxon>Kitasatosporales</taxon>
        <taxon>Streptomycetaceae</taxon>
        <taxon>Streptomyces</taxon>
    </lineage>
</organism>
<accession>A0A3A9YSQ2</accession>
<feature type="region of interest" description="Disordered" evidence="1">
    <location>
        <begin position="19"/>
        <end position="80"/>
    </location>
</feature>
<gene>
    <name evidence="3" type="ORF">D7294_24720</name>
</gene>
<evidence type="ECO:0008006" key="5">
    <source>
        <dbReference type="Google" id="ProtNLM"/>
    </source>
</evidence>
<dbReference type="EMBL" id="RBAL01000018">
    <property type="protein sequence ID" value="RKN38327.1"/>
    <property type="molecule type" value="Genomic_DNA"/>
</dbReference>
<evidence type="ECO:0000256" key="1">
    <source>
        <dbReference type="SAM" id="MobiDB-lite"/>
    </source>
</evidence>
<sequence length="201" mass="21137">MRLRGVLAAGLVVLAVAGGAGCSSQPQPEAREGEASTSASAEDGQPGATASASPAEEEPAEEPPRLAPGDTVTWVSTHPEDRSLRTEFSLTVEGVDYVPDDDGVLARLRLTIVNLGQDEGWFAPYGYGFEWKAREDAYPSLGALEESPAGEELSGRYPPGFTATGEAVLRIGGPGGILSYVEETTGERSKKFEILLPEGEE</sequence>
<dbReference type="RefSeq" id="WP_120683475.1">
    <property type="nucleotide sequence ID" value="NZ_RBAL01000018.1"/>
</dbReference>
<evidence type="ECO:0000313" key="3">
    <source>
        <dbReference type="EMBL" id="RKN38327.1"/>
    </source>
</evidence>
<dbReference type="AlphaFoldDB" id="A0A3A9YSQ2"/>
<reference evidence="3 4" key="1">
    <citation type="journal article" date="2014" name="Int. J. Syst. Evol. Microbiol.">
        <title>Streptomyces hoynatensis sp. nov., isolated from deep marine sediment.</title>
        <authorList>
            <person name="Veyisoglu A."/>
            <person name="Sahin N."/>
        </authorList>
    </citation>
    <scope>NUCLEOTIDE SEQUENCE [LARGE SCALE GENOMIC DNA]</scope>
    <source>
        <strain evidence="3 4">KCTC 29097</strain>
    </source>
</reference>
<protein>
    <recommendedName>
        <fullName evidence="5">DUF4352 domain-containing protein</fullName>
    </recommendedName>
</protein>
<feature type="chain" id="PRO_5017312629" description="DUF4352 domain-containing protein" evidence="2">
    <location>
        <begin position="23"/>
        <end position="201"/>
    </location>
</feature>
<evidence type="ECO:0000256" key="2">
    <source>
        <dbReference type="SAM" id="SignalP"/>
    </source>
</evidence>
<evidence type="ECO:0000313" key="4">
    <source>
        <dbReference type="Proteomes" id="UP000272474"/>
    </source>
</evidence>
<dbReference type="Proteomes" id="UP000272474">
    <property type="component" value="Unassembled WGS sequence"/>
</dbReference>
<name>A0A3A9YSQ2_9ACTN</name>
<proteinExistence type="predicted"/>
<keyword evidence="4" id="KW-1185">Reference proteome</keyword>
<dbReference type="PROSITE" id="PS51257">
    <property type="entry name" value="PROKAR_LIPOPROTEIN"/>
    <property type="match status" value="1"/>
</dbReference>
<feature type="signal peptide" evidence="2">
    <location>
        <begin position="1"/>
        <end position="22"/>
    </location>
</feature>
<comment type="caution">
    <text evidence="3">The sequence shown here is derived from an EMBL/GenBank/DDBJ whole genome shotgun (WGS) entry which is preliminary data.</text>
</comment>
<dbReference type="OrthoDB" id="4239917at2"/>
<keyword evidence="2" id="KW-0732">Signal</keyword>